<evidence type="ECO:0000313" key="9">
    <source>
        <dbReference type="Proteomes" id="UP000007875"/>
    </source>
</evidence>
<dbReference type="Ensembl" id="ENSCSAVT00000008482.1">
    <property type="protein sequence ID" value="ENSCSAVP00000008374.1"/>
    <property type="gene ID" value="ENSCSAVG00000004980.1"/>
</dbReference>
<accession>H2YSR4</accession>
<evidence type="ECO:0000259" key="7">
    <source>
        <dbReference type="PROSITE" id="PS50011"/>
    </source>
</evidence>
<dbReference type="Proteomes" id="UP000007875">
    <property type="component" value="Unassembled WGS sequence"/>
</dbReference>
<keyword evidence="4" id="KW-0418">Kinase</keyword>
<keyword evidence="5 6" id="KW-0067">ATP-binding</keyword>
<reference evidence="9" key="1">
    <citation type="submission" date="2003-08" db="EMBL/GenBank/DDBJ databases">
        <authorList>
            <person name="Birren B."/>
            <person name="Nusbaum C."/>
            <person name="Abebe A."/>
            <person name="Abouelleil A."/>
            <person name="Adekoya E."/>
            <person name="Ait-zahra M."/>
            <person name="Allen N."/>
            <person name="Allen T."/>
            <person name="An P."/>
            <person name="Anderson M."/>
            <person name="Anderson S."/>
            <person name="Arachchi H."/>
            <person name="Armbruster J."/>
            <person name="Bachantsang P."/>
            <person name="Baldwin J."/>
            <person name="Barry A."/>
            <person name="Bayul T."/>
            <person name="Blitshsteyn B."/>
            <person name="Bloom T."/>
            <person name="Blye J."/>
            <person name="Boguslavskiy L."/>
            <person name="Borowsky M."/>
            <person name="Boukhgalter B."/>
            <person name="Brunache A."/>
            <person name="Butler J."/>
            <person name="Calixte N."/>
            <person name="Calvo S."/>
            <person name="Camarata J."/>
            <person name="Campo K."/>
            <person name="Chang J."/>
            <person name="Cheshatsang Y."/>
            <person name="Citroen M."/>
            <person name="Collymore A."/>
            <person name="Considine T."/>
            <person name="Cook A."/>
            <person name="Cooke P."/>
            <person name="Corum B."/>
            <person name="Cuomo C."/>
            <person name="David R."/>
            <person name="Dawoe T."/>
            <person name="Degray S."/>
            <person name="Dodge S."/>
            <person name="Dooley K."/>
            <person name="Dorje P."/>
            <person name="Dorjee K."/>
            <person name="Dorris L."/>
            <person name="Duffey N."/>
            <person name="Dupes A."/>
            <person name="Elkins T."/>
            <person name="Engels R."/>
            <person name="Erickson J."/>
            <person name="Farina A."/>
            <person name="Faro S."/>
            <person name="Ferreira P."/>
            <person name="Fischer H."/>
            <person name="Fitzgerald M."/>
            <person name="Foley K."/>
            <person name="Gage D."/>
            <person name="Galagan J."/>
            <person name="Gearin G."/>
            <person name="Gnerre S."/>
            <person name="Gnirke A."/>
            <person name="Goyette A."/>
            <person name="Graham J."/>
            <person name="Grandbois E."/>
            <person name="Gyaltsen K."/>
            <person name="Hafez N."/>
            <person name="Hagopian D."/>
            <person name="Hagos B."/>
            <person name="Hall J."/>
            <person name="Hatcher B."/>
            <person name="Heller A."/>
            <person name="Higgins H."/>
            <person name="Honan T."/>
            <person name="Horn A."/>
            <person name="Houde N."/>
            <person name="Hughes L."/>
            <person name="Hulme W."/>
            <person name="Husby E."/>
            <person name="Iliev I."/>
            <person name="Jaffe D."/>
            <person name="Jones C."/>
            <person name="Kamal M."/>
            <person name="Kamat A."/>
            <person name="Kamvysselis M."/>
            <person name="Karlsson E."/>
            <person name="Kells C."/>
            <person name="Kieu A."/>
            <person name="Kisner P."/>
            <person name="Kodira C."/>
            <person name="Kulbokas E."/>
            <person name="Labutti K."/>
            <person name="Lama D."/>
            <person name="Landers T."/>
            <person name="Leger J."/>
            <person name="Levine S."/>
            <person name="Lewis D."/>
            <person name="Lewis T."/>
            <person name="Lindblad-toh K."/>
            <person name="Liu X."/>
            <person name="Lokyitsang T."/>
            <person name="Lokyitsang Y."/>
            <person name="Lucien O."/>
            <person name="Lui A."/>
            <person name="Ma L.J."/>
            <person name="Mabbitt R."/>
            <person name="Macdonald J."/>
            <person name="Maclean C."/>
            <person name="Major J."/>
            <person name="Manning J."/>
            <person name="Marabella R."/>
            <person name="Maru K."/>
            <person name="Matthews C."/>
            <person name="Mauceli E."/>
            <person name="Mccarthy M."/>
            <person name="Mcdonough S."/>
            <person name="Mcghee T."/>
            <person name="Meldrim J."/>
            <person name="Meneus L."/>
            <person name="Mesirov J."/>
            <person name="Mihalev A."/>
            <person name="Mihova T."/>
            <person name="Mikkelsen T."/>
            <person name="Mlenga V."/>
            <person name="Moru K."/>
            <person name="Mozes J."/>
            <person name="Mulrain L."/>
            <person name="Munson G."/>
            <person name="Naylor J."/>
            <person name="Newes C."/>
            <person name="Nguyen C."/>
            <person name="Nguyen N."/>
            <person name="Nguyen T."/>
            <person name="Nicol R."/>
            <person name="Nielsen C."/>
            <person name="Nizzari M."/>
            <person name="Norbu C."/>
            <person name="Norbu N."/>
            <person name="O'donnell P."/>
            <person name="Okoawo O."/>
            <person name="O'leary S."/>
            <person name="Omotosho B."/>
            <person name="O'neill K."/>
            <person name="Osman S."/>
            <person name="Parker S."/>
            <person name="Perrin D."/>
            <person name="Phunkhang P."/>
            <person name="Piqani B."/>
            <person name="Purcell S."/>
            <person name="Rachupka T."/>
            <person name="Ramasamy U."/>
            <person name="Rameau R."/>
            <person name="Ray V."/>
            <person name="Raymond C."/>
            <person name="Retta R."/>
            <person name="Richardson S."/>
            <person name="Rise C."/>
            <person name="Rodriguez J."/>
            <person name="Rogers J."/>
            <person name="Rogov P."/>
            <person name="Rutman M."/>
            <person name="Schupbach R."/>
            <person name="Seaman C."/>
            <person name="Settipalli S."/>
            <person name="Sharpe T."/>
            <person name="Sheridan J."/>
            <person name="Sherpa N."/>
            <person name="Shi J."/>
            <person name="Smirnov S."/>
            <person name="Smith C."/>
            <person name="Sougnez C."/>
            <person name="Spencer B."/>
            <person name="Stalker J."/>
            <person name="Stange-thomann N."/>
            <person name="Stavropoulos S."/>
            <person name="Stetson K."/>
            <person name="Stone C."/>
            <person name="Stone S."/>
            <person name="Stubbs M."/>
            <person name="Talamas J."/>
            <person name="Tchuinga P."/>
            <person name="Tenzing P."/>
            <person name="Tesfaye S."/>
            <person name="Theodore J."/>
            <person name="Thoulutsang Y."/>
            <person name="Topham K."/>
            <person name="Towey S."/>
            <person name="Tsamla T."/>
            <person name="Tsomo N."/>
            <person name="Vallee D."/>
            <person name="Vassiliev H."/>
            <person name="Venkataraman V."/>
            <person name="Vinson J."/>
            <person name="Vo A."/>
            <person name="Wade C."/>
            <person name="Wang S."/>
            <person name="Wangchuk T."/>
            <person name="Wangdi T."/>
            <person name="Whittaker C."/>
            <person name="Wilkinson J."/>
            <person name="Wu Y."/>
            <person name="Wyman D."/>
            <person name="Yadav S."/>
            <person name="Yang S."/>
            <person name="Yang X."/>
            <person name="Yeager S."/>
            <person name="Yee E."/>
            <person name="Young G."/>
            <person name="Zainoun J."/>
            <person name="Zembeck L."/>
            <person name="Zimmer A."/>
            <person name="Zody M."/>
            <person name="Lander E."/>
        </authorList>
    </citation>
    <scope>NUCLEOTIDE SEQUENCE [LARGE SCALE GENOMIC DNA]</scope>
</reference>
<protein>
    <recommendedName>
        <fullName evidence="7">Protein kinase domain-containing protein</fullName>
    </recommendedName>
</protein>
<dbReference type="HOGENOM" id="CLU_000288_63_23_1"/>
<feature type="domain" description="Protein kinase" evidence="7">
    <location>
        <begin position="1"/>
        <end position="291"/>
    </location>
</feature>
<keyword evidence="3 6" id="KW-0547">Nucleotide-binding</keyword>
<dbReference type="PROSITE" id="PS00107">
    <property type="entry name" value="PROTEIN_KINASE_ATP"/>
    <property type="match status" value="1"/>
</dbReference>
<evidence type="ECO:0000256" key="4">
    <source>
        <dbReference type="ARBA" id="ARBA00022777"/>
    </source>
</evidence>
<name>H2YSR4_CIOSA</name>
<evidence type="ECO:0000256" key="5">
    <source>
        <dbReference type="ARBA" id="ARBA00022840"/>
    </source>
</evidence>
<dbReference type="PANTHER" id="PTHR11584:SF369">
    <property type="entry name" value="MITOGEN-ACTIVATED PROTEIN KINASE KINASE KINASE 19-RELATED"/>
    <property type="match status" value="1"/>
</dbReference>
<dbReference type="GeneTree" id="ENSGT00940000159154"/>
<dbReference type="GO" id="GO:0004674">
    <property type="term" value="F:protein serine/threonine kinase activity"/>
    <property type="evidence" value="ECO:0007669"/>
    <property type="project" value="UniProtKB-KW"/>
</dbReference>
<evidence type="ECO:0000256" key="2">
    <source>
        <dbReference type="ARBA" id="ARBA00022679"/>
    </source>
</evidence>
<dbReference type="Gene3D" id="1.10.510.10">
    <property type="entry name" value="Transferase(Phosphotransferase) domain 1"/>
    <property type="match status" value="1"/>
</dbReference>
<dbReference type="Pfam" id="PF00069">
    <property type="entry name" value="Pkinase"/>
    <property type="match status" value="2"/>
</dbReference>
<dbReference type="PIRSF" id="PIRSF000654">
    <property type="entry name" value="Integrin-linked_kinase"/>
    <property type="match status" value="1"/>
</dbReference>
<sequence>WCKGAQIGLGAFSACYQARDMFTGTLMAVKQVNHVRCSAVEERQVLAVITEEISLMRRLSHPNIVRLHGITKEGPLYNIFIEWCAGGSVSTLLSHYGAFNEGVIMNYTLQLLRGLSYIHEQYLIHRDIKGQSRLSQIKMHSYTAFCTYIPVLSPCANLLIDSTGQRLRISDFGAAARLASKGTGAGEFQGQLLGTIAFMAPEVLRGEQYGRSCDVWGCGCVITEMASGKPPWEADMHSNHLALIFKIASSPTVPPIPDHLSPAMKDLCRRCLQANPRDRPTAQQLLKHPVFIR</sequence>
<dbReference type="InterPro" id="IPR011009">
    <property type="entry name" value="Kinase-like_dom_sf"/>
</dbReference>
<dbReference type="SUPFAM" id="SSF56112">
    <property type="entry name" value="Protein kinase-like (PK-like)"/>
    <property type="match status" value="1"/>
</dbReference>
<dbReference type="AlphaFoldDB" id="H2YSR4"/>
<dbReference type="GO" id="GO:0005524">
    <property type="term" value="F:ATP binding"/>
    <property type="evidence" value="ECO:0007669"/>
    <property type="project" value="UniProtKB-UniRule"/>
</dbReference>
<feature type="binding site" evidence="6">
    <location>
        <position position="30"/>
    </location>
    <ligand>
        <name>ATP</name>
        <dbReference type="ChEBI" id="CHEBI:30616"/>
    </ligand>
</feature>
<dbReference type="GO" id="GO:0035556">
    <property type="term" value="P:intracellular signal transduction"/>
    <property type="evidence" value="ECO:0007669"/>
    <property type="project" value="UniProtKB-ARBA"/>
</dbReference>
<keyword evidence="9" id="KW-1185">Reference proteome</keyword>
<evidence type="ECO:0000313" key="8">
    <source>
        <dbReference type="Ensembl" id="ENSCSAVP00000008374.1"/>
    </source>
</evidence>
<organism evidence="8 9">
    <name type="scientific">Ciona savignyi</name>
    <name type="common">Pacific transparent sea squirt</name>
    <dbReference type="NCBI Taxonomy" id="51511"/>
    <lineage>
        <taxon>Eukaryota</taxon>
        <taxon>Metazoa</taxon>
        <taxon>Chordata</taxon>
        <taxon>Tunicata</taxon>
        <taxon>Ascidiacea</taxon>
        <taxon>Phlebobranchia</taxon>
        <taxon>Cionidae</taxon>
        <taxon>Ciona</taxon>
    </lineage>
</organism>
<keyword evidence="1" id="KW-0723">Serine/threonine-protein kinase</keyword>
<evidence type="ECO:0000256" key="3">
    <source>
        <dbReference type="ARBA" id="ARBA00022741"/>
    </source>
</evidence>
<dbReference type="PANTHER" id="PTHR11584">
    <property type="entry name" value="SERINE/THREONINE PROTEIN KINASE"/>
    <property type="match status" value="1"/>
</dbReference>
<dbReference type="SMR" id="H2YSR4"/>
<keyword evidence="2" id="KW-0808">Transferase</keyword>
<dbReference type="Gene3D" id="3.30.200.20">
    <property type="entry name" value="Phosphorylase Kinase, domain 1"/>
    <property type="match status" value="1"/>
</dbReference>
<dbReference type="InterPro" id="IPR000719">
    <property type="entry name" value="Prot_kinase_dom"/>
</dbReference>
<reference evidence="8" key="3">
    <citation type="submission" date="2025-09" db="UniProtKB">
        <authorList>
            <consortium name="Ensembl"/>
        </authorList>
    </citation>
    <scope>IDENTIFICATION</scope>
</reference>
<dbReference type="PROSITE" id="PS50011">
    <property type="entry name" value="PROTEIN_KINASE_DOM"/>
    <property type="match status" value="1"/>
</dbReference>
<dbReference type="InterPro" id="IPR017441">
    <property type="entry name" value="Protein_kinase_ATP_BS"/>
</dbReference>
<proteinExistence type="predicted"/>
<reference evidence="8" key="2">
    <citation type="submission" date="2025-08" db="UniProtKB">
        <authorList>
            <consortium name="Ensembl"/>
        </authorList>
    </citation>
    <scope>IDENTIFICATION</scope>
</reference>
<evidence type="ECO:0000256" key="1">
    <source>
        <dbReference type="ARBA" id="ARBA00022527"/>
    </source>
</evidence>
<evidence type="ECO:0000256" key="6">
    <source>
        <dbReference type="PROSITE-ProRule" id="PRU10141"/>
    </source>
</evidence>